<evidence type="ECO:0000313" key="1">
    <source>
        <dbReference type="EnsemblMetazoa" id="GAUT014749-PA"/>
    </source>
</evidence>
<dbReference type="VEuPathDB" id="VectorBase:GAUT033444"/>
<protein>
    <submittedName>
        <fullName evidence="1">Uncharacterized protein</fullName>
    </submittedName>
</protein>
<evidence type="ECO:0000313" key="2">
    <source>
        <dbReference type="Proteomes" id="UP000078200"/>
    </source>
</evidence>
<proteinExistence type="predicted"/>
<dbReference type="AlphaFoldDB" id="A0A1A9VD50"/>
<dbReference type="EnsemblMetazoa" id="GAUT033444-RA">
    <property type="protein sequence ID" value="GAUT033444-PA"/>
    <property type="gene ID" value="GAUT033444"/>
</dbReference>
<organism evidence="1 2">
    <name type="scientific">Glossina austeni</name>
    <name type="common">Savannah tsetse fly</name>
    <dbReference type="NCBI Taxonomy" id="7395"/>
    <lineage>
        <taxon>Eukaryota</taxon>
        <taxon>Metazoa</taxon>
        <taxon>Ecdysozoa</taxon>
        <taxon>Arthropoda</taxon>
        <taxon>Hexapoda</taxon>
        <taxon>Insecta</taxon>
        <taxon>Pterygota</taxon>
        <taxon>Neoptera</taxon>
        <taxon>Endopterygota</taxon>
        <taxon>Diptera</taxon>
        <taxon>Brachycera</taxon>
        <taxon>Muscomorpha</taxon>
        <taxon>Hippoboscoidea</taxon>
        <taxon>Glossinidae</taxon>
        <taxon>Glossina</taxon>
    </lineage>
</organism>
<dbReference type="Proteomes" id="UP000078200">
    <property type="component" value="Unassembled WGS sequence"/>
</dbReference>
<dbReference type="VEuPathDB" id="VectorBase:GAUT014749"/>
<reference evidence="2" key="1">
    <citation type="submission" date="2014-05" db="EMBL/GenBank/DDBJ databases">
        <authorList>
            <person name="Aksoy S."/>
            <person name="Warren W."/>
            <person name="Wilson R.K."/>
        </authorList>
    </citation>
    <scope>NUCLEOTIDE SEQUENCE [LARGE SCALE GENOMIC DNA]</scope>
    <source>
        <strain evidence="2">TTRI</strain>
    </source>
</reference>
<accession>A0A1A9VD50</accession>
<reference evidence="1" key="2">
    <citation type="submission" date="2020-05" db="UniProtKB">
        <authorList>
            <consortium name="EnsemblMetazoa"/>
        </authorList>
    </citation>
    <scope>IDENTIFICATION</scope>
    <source>
        <strain evidence="1">TTRI</strain>
    </source>
</reference>
<keyword evidence="2" id="KW-1185">Reference proteome</keyword>
<name>A0A1A9VD50_GLOAU</name>
<sequence>MQELEQLAMEQKISVLIANSSSSGSLSLELLNKRPPVHFYTTTKENTILLVTIETSSNCQSSNEQLRLQVDLVSSSITSQTLHSNHTVTYSTMQSNNGDYIDLTKIEDSSNLGRSRDTTCRLSVITSAMHTG</sequence>
<dbReference type="EnsemblMetazoa" id="GAUT014749-RA">
    <property type="protein sequence ID" value="GAUT014749-PA"/>
    <property type="gene ID" value="GAUT014749"/>
</dbReference>